<dbReference type="AlphaFoldDB" id="A0A2P6V5C1"/>
<dbReference type="OrthoDB" id="1747031at2759"/>
<gene>
    <name evidence="12" type="ORF">C2E20_7260</name>
</gene>
<keyword evidence="3 9" id="KW-0813">Transport</keyword>
<evidence type="ECO:0000256" key="3">
    <source>
        <dbReference type="ARBA" id="ARBA00022448"/>
    </source>
</evidence>
<comment type="subcellular location">
    <subcellularLocation>
        <location evidence="1">Membrane</location>
        <topology evidence="1">Multi-pass membrane protein</topology>
    </subcellularLocation>
</comment>
<evidence type="ECO:0000256" key="6">
    <source>
        <dbReference type="ARBA" id="ARBA00022989"/>
    </source>
</evidence>
<evidence type="ECO:0000256" key="11">
    <source>
        <dbReference type="SAM" id="Phobius"/>
    </source>
</evidence>
<dbReference type="InterPro" id="IPR018108">
    <property type="entry name" value="MCP_transmembrane"/>
</dbReference>
<keyword evidence="4 8" id="KW-0812">Transmembrane</keyword>
<organism evidence="12 13">
    <name type="scientific">Micractinium conductrix</name>
    <dbReference type="NCBI Taxonomy" id="554055"/>
    <lineage>
        <taxon>Eukaryota</taxon>
        <taxon>Viridiplantae</taxon>
        <taxon>Chlorophyta</taxon>
        <taxon>core chlorophytes</taxon>
        <taxon>Trebouxiophyceae</taxon>
        <taxon>Chlorellales</taxon>
        <taxon>Chlorellaceae</taxon>
        <taxon>Chlorella clade</taxon>
        <taxon>Micractinium</taxon>
    </lineage>
</organism>
<dbReference type="Gene3D" id="1.50.40.10">
    <property type="entry name" value="Mitochondrial carrier domain"/>
    <property type="match status" value="2"/>
</dbReference>
<protein>
    <submittedName>
        <fullName evidence="12">Mitochondrial carrier</fullName>
    </submittedName>
</protein>
<evidence type="ECO:0000313" key="12">
    <source>
        <dbReference type="EMBL" id="PSC69257.1"/>
    </source>
</evidence>
<dbReference type="InterPro" id="IPR023395">
    <property type="entry name" value="MCP_dom_sf"/>
</dbReference>
<evidence type="ECO:0000256" key="5">
    <source>
        <dbReference type="ARBA" id="ARBA00022737"/>
    </source>
</evidence>
<reference evidence="12 13" key="1">
    <citation type="journal article" date="2018" name="Plant J.">
        <title>Genome sequences of Chlorella sorokiniana UTEX 1602 and Micractinium conductrix SAG 241.80: implications to maltose excretion by a green alga.</title>
        <authorList>
            <person name="Arriola M.B."/>
            <person name="Velmurugan N."/>
            <person name="Zhang Y."/>
            <person name="Plunkett M.H."/>
            <person name="Hondzo H."/>
            <person name="Barney B.M."/>
        </authorList>
    </citation>
    <scope>NUCLEOTIDE SEQUENCE [LARGE SCALE GENOMIC DNA]</scope>
    <source>
        <strain evidence="12 13">SAG 241.80</strain>
    </source>
</reference>
<evidence type="ECO:0000256" key="8">
    <source>
        <dbReference type="PROSITE-ProRule" id="PRU00282"/>
    </source>
</evidence>
<dbReference type="PANTHER" id="PTHR45667">
    <property type="entry name" value="S-ADENOSYLMETHIONINE MITOCHONDRIAL CARRIER PROTEIN"/>
    <property type="match status" value="1"/>
</dbReference>
<dbReference type="GO" id="GO:0016020">
    <property type="term" value="C:membrane"/>
    <property type="evidence" value="ECO:0007669"/>
    <property type="project" value="UniProtKB-SubCell"/>
</dbReference>
<dbReference type="PROSITE" id="PS50920">
    <property type="entry name" value="SOLCAR"/>
    <property type="match status" value="2"/>
</dbReference>
<sequence>MRVVSVSALAPSPAGAVAQGRHGGRALAAGVAVAGASVWAAQQQRRPATLSLPAPRAAQGRPQISWLAVDALSGAVGEIASLVVLYPLDSLKVLCQARGASTAAVIAELRALGCNGAALRKLYAGCGSAALCSAAIGAVYLLTFYSAKRVGAAFLAQQQQQLQQLQQQQQQPSGRQQQPAKHGSACGSQLADGGAGHPPLSCEGTHPLVASLAGVVASLAGSVFEAPMEMFKLRTQAGQLSGPMLGSMMHAASTGGLGSLYATYGAFMLKSVPYDVAELATYSQLCDWREAAAGAGAGASAEQKQQQHWRGRLGAALAALPSSASDMLIGAAAGAASVLVSMPCDVIKTRMDLCPPMHCPPGGGSLLCNIRAFFDTGRQLVAAGGGPGALFVGVAPRLLQTVPSTMVYWAAVEGTRRLMRQHFDVAGGEEAGSSGSSGSLASSGCGGSLASSSAPGSLQPALS</sequence>
<feature type="region of interest" description="Disordered" evidence="10">
    <location>
        <begin position="427"/>
        <end position="463"/>
    </location>
</feature>
<feature type="repeat" description="Solcar" evidence="8">
    <location>
        <begin position="321"/>
        <end position="418"/>
    </location>
</feature>
<comment type="similarity">
    <text evidence="2 9">Belongs to the mitochondrial carrier (TC 2.A.29) family.</text>
</comment>
<evidence type="ECO:0000256" key="10">
    <source>
        <dbReference type="SAM" id="MobiDB-lite"/>
    </source>
</evidence>
<dbReference type="EMBL" id="LHPF02000028">
    <property type="protein sequence ID" value="PSC69257.1"/>
    <property type="molecule type" value="Genomic_DNA"/>
</dbReference>
<feature type="transmembrane region" description="Helical" evidence="11">
    <location>
        <begin position="122"/>
        <end position="145"/>
    </location>
</feature>
<proteinExistence type="inferred from homology"/>
<evidence type="ECO:0000256" key="4">
    <source>
        <dbReference type="ARBA" id="ARBA00022692"/>
    </source>
</evidence>
<feature type="compositionally biased region" description="Low complexity" evidence="10">
    <location>
        <begin position="166"/>
        <end position="178"/>
    </location>
</feature>
<keyword evidence="6 11" id="KW-1133">Transmembrane helix</keyword>
<feature type="region of interest" description="Disordered" evidence="10">
    <location>
        <begin position="166"/>
        <end position="192"/>
    </location>
</feature>
<keyword evidence="7 8" id="KW-0472">Membrane</keyword>
<evidence type="ECO:0000256" key="1">
    <source>
        <dbReference type="ARBA" id="ARBA00004141"/>
    </source>
</evidence>
<keyword evidence="5" id="KW-0677">Repeat</keyword>
<evidence type="ECO:0000256" key="7">
    <source>
        <dbReference type="ARBA" id="ARBA00023136"/>
    </source>
</evidence>
<name>A0A2P6V5C1_9CHLO</name>
<evidence type="ECO:0000256" key="9">
    <source>
        <dbReference type="RuleBase" id="RU000488"/>
    </source>
</evidence>
<dbReference type="Pfam" id="PF00153">
    <property type="entry name" value="Mito_carr"/>
    <property type="match status" value="3"/>
</dbReference>
<evidence type="ECO:0000313" key="13">
    <source>
        <dbReference type="Proteomes" id="UP000239649"/>
    </source>
</evidence>
<evidence type="ECO:0000256" key="2">
    <source>
        <dbReference type="ARBA" id="ARBA00006375"/>
    </source>
</evidence>
<dbReference type="Proteomes" id="UP000239649">
    <property type="component" value="Unassembled WGS sequence"/>
</dbReference>
<comment type="caution">
    <text evidence="12">The sequence shown here is derived from an EMBL/GenBank/DDBJ whole genome shotgun (WGS) entry which is preliminary data.</text>
</comment>
<feature type="repeat" description="Solcar" evidence="8">
    <location>
        <begin position="205"/>
        <end position="288"/>
    </location>
</feature>
<keyword evidence="13" id="KW-1185">Reference proteome</keyword>
<dbReference type="SUPFAM" id="SSF103506">
    <property type="entry name" value="Mitochondrial carrier"/>
    <property type="match status" value="1"/>
</dbReference>
<accession>A0A2P6V5C1</accession>